<proteinExistence type="predicted"/>
<reference evidence="2" key="1">
    <citation type="submission" date="2021-02" db="EMBL/GenBank/DDBJ databases">
        <authorList>
            <person name="Palmer J.M."/>
        </authorList>
    </citation>
    <scope>NUCLEOTIDE SEQUENCE</scope>
    <source>
        <strain evidence="2">SCRP23</strain>
    </source>
</reference>
<evidence type="ECO:0000313" key="2">
    <source>
        <dbReference type="EMBL" id="KAG7387270.1"/>
    </source>
</evidence>
<dbReference type="EMBL" id="JAGDFL010000481">
    <property type="protein sequence ID" value="KAG7387270.1"/>
    <property type="molecule type" value="Genomic_DNA"/>
</dbReference>
<comment type="caution">
    <text evidence="2">The sequence shown here is derived from an EMBL/GenBank/DDBJ whole genome shotgun (WGS) entry which is preliminary data.</text>
</comment>
<name>A0A8T1W520_9STRA</name>
<feature type="region of interest" description="Disordered" evidence="1">
    <location>
        <begin position="186"/>
        <end position="216"/>
    </location>
</feature>
<feature type="compositionally biased region" description="Polar residues" evidence="1">
    <location>
        <begin position="186"/>
        <end position="197"/>
    </location>
</feature>
<protein>
    <submittedName>
        <fullName evidence="2">Uncharacterized protein</fullName>
    </submittedName>
</protein>
<dbReference type="AlphaFoldDB" id="A0A8T1W520"/>
<dbReference type="OrthoDB" id="128549at2759"/>
<evidence type="ECO:0000313" key="3">
    <source>
        <dbReference type="Proteomes" id="UP000693981"/>
    </source>
</evidence>
<organism evidence="2 3">
    <name type="scientific">Phytophthora boehmeriae</name>
    <dbReference type="NCBI Taxonomy" id="109152"/>
    <lineage>
        <taxon>Eukaryota</taxon>
        <taxon>Sar</taxon>
        <taxon>Stramenopiles</taxon>
        <taxon>Oomycota</taxon>
        <taxon>Peronosporomycetes</taxon>
        <taxon>Peronosporales</taxon>
        <taxon>Peronosporaceae</taxon>
        <taxon>Phytophthora</taxon>
    </lineage>
</organism>
<dbReference type="Proteomes" id="UP000693981">
    <property type="component" value="Unassembled WGS sequence"/>
</dbReference>
<keyword evidence="3" id="KW-1185">Reference proteome</keyword>
<sequence>MWPRLIEMPFYDAGEALSHQADGQAEICNAGKKPEETQSANCLKRMARLLNDGARATHNARIVLQTFCERAYPVKQESIEHAINVEAADPLRELERSIDHLTKLVDPDGVMDHTCKRGPSPTARDWTAKRQKTATTNVAAEVKEGKMIERKDRTARRVTNRQDTSRFAILSATSVKARVVDTTPSTIADTQTSSKTWTTKHEDKKPRPTEKIRVST</sequence>
<feature type="compositionally biased region" description="Basic and acidic residues" evidence="1">
    <location>
        <begin position="199"/>
        <end position="216"/>
    </location>
</feature>
<evidence type="ECO:0000256" key="1">
    <source>
        <dbReference type="SAM" id="MobiDB-lite"/>
    </source>
</evidence>
<gene>
    <name evidence="2" type="ORF">PHYBOEH_008330</name>
</gene>
<accession>A0A8T1W520</accession>